<proteinExistence type="predicted"/>
<keyword evidence="2" id="KW-1185">Reference proteome</keyword>
<protein>
    <submittedName>
        <fullName evidence="1">Uncharacterized protein</fullName>
    </submittedName>
</protein>
<comment type="caution">
    <text evidence="1">The sequence shown here is derived from an EMBL/GenBank/DDBJ whole genome shotgun (WGS) entry which is preliminary data.</text>
</comment>
<dbReference type="Proteomes" id="UP000018731">
    <property type="component" value="Unassembled WGS sequence"/>
</dbReference>
<dbReference type="Gene3D" id="3.40.50.10610">
    <property type="entry name" value="ABC-type transport auxiliary lipoprotein component"/>
    <property type="match status" value="1"/>
</dbReference>
<dbReference type="AlphaFoldDB" id="V8C7P5"/>
<dbReference type="PATRIC" id="fig|1357400.3.peg.1611"/>
<dbReference type="eggNOG" id="COG3417">
    <property type="taxonomic scope" value="Bacteria"/>
</dbReference>
<dbReference type="Pfam" id="PF13036">
    <property type="entry name" value="LpoB"/>
    <property type="match status" value="1"/>
</dbReference>
<dbReference type="STRING" id="1357400.HMPREF2086_01196"/>
<reference evidence="1 2" key="1">
    <citation type="journal article" date="2014" name="Genome Announc.">
        <title>Draft genome sequences of six enterohepatic helicobacter species isolated from humans and one from rhesus macaques.</title>
        <authorList>
            <person name="Shen Z."/>
            <person name="Sheh A."/>
            <person name="Young S.K."/>
            <person name="Abouelliel A."/>
            <person name="Ward D.V."/>
            <person name="Earl A.M."/>
            <person name="Fox J.G."/>
        </authorList>
    </citation>
    <scope>NUCLEOTIDE SEQUENCE [LARGE SCALE GENOMIC DNA]</scope>
    <source>
        <strain evidence="1 2">MIT 99-5501</strain>
    </source>
</reference>
<accession>V8C7P5</accession>
<dbReference type="HOGENOM" id="CLU_548323_0_0_7"/>
<organism evidence="1 2">
    <name type="scientific">Helicobacter macacae MIT 99-5501</name>
    <dbReference type="NCBI Taxonomy" id="1357400"/>
    <lineage>
        <taxon>Bacteria</taxon>
        <taxon>Pseudomonadati</taxon>
        <taxon>Campylobacterota</taxon>
        <taxon>Epsilonproteobacteria</taxon>
        <taxon>Campylobacterales</taxon>
        <taxon>Helicobacteraceae</taxon>
        <taxon>Helicobacter</taxon>
    </lineage>
</organism>
<evidence type="ECO:0000313" key="1">
    <source>
        <dbReference type="EMBL" id="ETD23394.1"/>
    </source>
</evidence>
<evidence type="ECO:0000313" key="2">
    <source>
        <dbReference type="Proteomes" id="UP000018731"/>
    </source>
</evidence>
<sequence length="446" mass="51108">MLDDNVKSFLGSDFVKNLEGKKVLVIANIENLTDDDIDIELLSRKFARQIRNSKKFVLTNAIAGSGSKKDKMIKDSRALRNDEEYDQYTTKEKGNLLSPDYSLAGKITQRTKNIGKKVRVDYQFLLVLTDLKTGVVLWDNEEIISKVIARDKLQEFDGMESKQNNTLMKDMQNQQKNKQYSYTGEKTKEFFRNAGYKAKEFLAKSYDMTKNFILGFGHKNHIVLGMDLGLGGGRINMPPIDFKLIRVDNNYWSGPTTKTENHTLYMDDFDSSHIFIMPINVRVGYLRDIGENWAFALNFIYNYTVASFDSYKLEATTYSIEFGSKKLTSTIQRLGGEILIYYKLLEKLHIFVGSGVLKDISSKYNLSFEIGSRGWYEDDISINVQGQKRFNFESKIDSWYPIVKIGGLFIFGYFGIDSTIYCSWATKERNYLGTNCGVSIGGQIKY</sequence>
<dbReference type="EMBL" id="AZJI01000005">
    <property type="protein sequence ID" value="ETD23394.1"/>
    <property type="molecule type" value="Genomic_DNA"/>
</dbReference>
<gene>
    <name evidence="1" type="ORF">HMPREF2086_01196</name>
</gene>
<name>V8C7P5_9HELI</name>
<dbReference type="InterPro" id="IPR014094">
    <property type="entry name" value="LpoB"/>
</dbReference>